<dbReference type="SMART" id="SM00388">
    <property type="entry name" value="HisKA"/>
    <property type="match status" value="1"/>
</dbReference>
<accession>A0ABQ1YJ16</accession>
<keyword evidence="5" id="KW-0238">DNA-binding</keyword>
<evidence type="ECO:0000313" key="15">
    <source>
        <dbReference type="Proteomes" id="UP000600214"/>
    </source>
</evidence>
<evidence type="ECO:0000259" key="12">
    <source>
        <dbReference type="PROSITE" id="PS50109"/>
    </source>
</evidence>
<dbReference type="InterPro" id="IPR001789">
    <property type="entry name" value="Sig_transdc_resp-reg_receiver"/>
</dbReference>
<dbReference type="Pfam" id="PF07495">
    <property type="entry name" value="Y_Y_Y"/>
    <property type="match status" value="1"/>
</dbReference>
<feature type="domain" description="Response regulatory" evidence="13">
    <location>
        <begin position="1136"/>
        <end position="1251"/>
    </location>
</feature>
<dbReference type="InterPro" id="IPR004358">
    <property type="entry name" value="Sig_transdc_His_kin-like_C"/>
</dbReference>
<organism evidence="14 15">
    <name type="scientific">Dyadobacter endophyticus</name>
    <dbReference type="NCBI Taxonomy" id="1749036"/>
    <lineage>
        <taxon>Bacteria</taxon>
        <taxon>Pseudomonadati</taxon>
        <taxon>Bacteroidota</taxon>
        <taxon>Cytophagia</taxon>
        <taxon>Cytophagales</taxon>
        <taxon>Spirosomataceae</taxon>
        <taxon>Dyadobacter</taxon>
    </lineage>
</organism>
<dbReference type="InterPro" id="IPR036097">
    <property type="entry name" value="HisK_dim/P_sf"/>
</dbReference>
<dbReference type="Pfam" id="PF00512">
    <property type="entry name" value="HisKA"/>
    <property type="match status" value="1"/>
</dbReference>
<dbReference type="Pfam" id="PF12833">
    <property type="entry name" value="HTH_18"/>
    <property type="match status" value="1"/>
</dbReference>
<feature type="domain" description="HTH araC/xylS-type" evidence="11">
    <location>
        <begin position="1283"/>
        <end position="1382"/>
    </location>
</feature>
<dbReference type="EMBL" id="BMIA01000001">
    <property type="protein sequence ID" value="GGH26424.1"/>
    <property type="molecule type" value="Genomic_DNA"/>
</dbReference>
<feature type="transmembrane region" description="Helical" evidence="9">
    <location>
        <begin position="813"/>
        <end position="833"/>
    </location>
</feature>
<dbReference type="Gene3D" id="3.30.565.10">
    <property type="entry name" value="Histidine kinase-like ATPase, C-terminal domain"/>
    <property type="match status" value="1"/>
</dbReference>
<dbReference type="Gene3D" id="3.40.50.2300">
    <property type="match status" value="1"/>
</dbReference>
<dbReference type="Proteomes" id="UP000600214">
    <property type="component" value="Unassembled WGS sequence"/>
</dbReference>
<dbReference type="InterPro" id="IPR011123">
    <property type="entry name" value="Y_Y_Y"/>
</dbReference>
<dbReference type="Pfam" id="PF07494">
    <property type="entry name" value="Reg_prop"/>
    <property type="match status" value="1"/>
</dbReference>
<dbReference type="Gene3D" id="2.130.10.10">
    <property type="entry name" value="YVTN repeat-like/Quinoprotein amine dehydrogenase"/>
    <property type="match status" value="2"/>
</dbReference>
<feature type="domain" description="Histidine kinase" evidence="12">
    <location>
        <begin position="867"/>
        <end position="1098"/>
    </location>
</feature>
<gene>
    <name evidence="14" type="ORF">GCM10007423_11390</name>
</gene>
<dbReference type="SUPFAM" id="SSF63829">
    <property type="entry name" value="Calcium-dependent phosphotriesterase"/>
    <property type="match status" value="3"/>
</dbReference>
<evidence type="ECO:0000256" key="10">
    <source>
        <dbReference type="SAM" id="SignalP"/>
    </source>
</evidence>
<evidence type="ECO:0000256" key="2">
    <source>
        <dbReference type="ARBA" id="ARBA00012438"/>
    </source>
</evidence>
<dbReference type="InterPro" id="IPR018060">
    <property type="entry name" value="HTH_AraC"/>
</dbReference>
<evidence type="ECO:0000256" key="4">
    <source>
        <dbReference type="ARBA" id="ARBA00023015"/>
    </source>
</evidence>
<evidence type="ECO:0000256" key="5">
    <source>
        <dbReference type="ARBA" id="ARBA00023125"/>
    </source>
</evidence>
<dbReference type="SUPFAM" id="SSF52172">
    <property type="entry name" value="CheY-like"/>
    <property type="match status" value="1"/>
</dbReference>
<dbReference type="Gene3D" id="2.60.40.10">
    <property type="entry name" value="Immunoglobulins"/>
    <property type="match status" value="1"/>
</dbReference>
<comment type="caution">
    <text evidence="14">The sequence shown here is derived from an EMBL/GenBank/DDBJ whole genome shotgun (WGS) entry which is preliminary data.</text>
</comment>
<dbReference type="InterPro" id="IPR003594">
    <property type="entry name" value="HATPase_dom"/>
</dbReference>
<sequence>MIAKVARRGAWLMVFMAAWAAVNAQRATENFKFDHLTVNDGLAHSDAMAVTQDRQGFVWVGTNNGINRYDGYQLSTYNLPAVNAAGTSANRVQVMHVDGAGRIWAGTEGSGIYFYQADKDEFVSIQEAFSDQVGASYRRLVCQTSIRSMASDRIGNLWVATADFGVVKVCFDDSRRIAAVSQIPLTSARAYHALNVLPDTSGHIWIGTMGRGLWVLAPGARSAVAVATLSEPDIRATYQDESGRVWIASDQYLYQCKRTGHAITFERMPYNFHGIQCISSDSYRRLWIGTNFGLVMLRHVPDDLQSLSATDFKVFLPDENAVGSINSSRVHQVAQDSFGNLWLAASSGGLNRLHLNPKPFGHLYRQKGVTSLANNYVNAIAKDEYSGLIWLGTRNGLSIYDPATAKYQNLMHRSAGGSNSGVDVSAILITDRYAWVSTRYAGLHLVDRQNGFKIIRTLKTDPYPSSYVSIERLAEDAKHRVWASGVGAGLFLYNSDGALIANFNKNNSLIPTDECSYVICEPGSDVIWVSTRNAGVLQLRLDGNKLVILAHFKHEPGNGNSLKVNYAWPLLRDQDGSVWVGTIGRGLHCIRRKGGKTVVERYDGQVAANDIESILKDSEGNLWLGSDGLYKFNPATRGVWHYRVGDGLQSNSFKIGSAFNAKDRTMYFGGTNGVTFFDPEDIASNPTPPVVRITGLSVLNKGTGGGEQMGTSMVRRPFNSPEGAEIRASENEFSIGFVGLSYLTPEKQRYAFMLENFHSDWVYLPTNQRIVSFANLPAGEYVFKVRASNGDGVWSAEPATLRIRILPPWYLSWWAYGIYLVMAVGALLLYKWVATSRIKLKNKLEIQQLQVEKEKEIAAMRTQFFTSVSHEFRTPLTLILGPMEEFIASMSGSESMKEKVTLMHRQTRKLLDLVNQLLSFKKAESGYVSLAASEQEATGFITEIYQIFAAKARECSIDYVFEVPDHPVSLFFDPHKLEIILTNLLSNAFKYTPPNGRVKLQVSLYGQPERDAVWSGREIVDNYLEMTVSDSGSGIAGGELDKIFDPYYQAAHTGPDMVGTGIGLALVKELAQAHHGEVTVLSEVGKGSAFTVKLPFGSAHLTDAEIAHERPAEPLNTRQEPDIAAGPASMAGQGGKLLVVEDNEDLAEYLKGVFQGHYQVTLVGDGASAWELMEDLQPDLVLSDIMMPGLNGLQLCEKIKHNPKTAHIPVVLLTARAAAVQELEGLSTGADDYVVKPFNVQLLSAKIRTLLRNRDISRDFYQRQILLQPASIAIPDEERLFLEKAMKIVETNLTNPEFNVQALVSQMAMSQSVFYRRIKSLTGQSVIEFIKDIRLKRAAQLLKSPHMRISEVAFLVGIEDPKNFRVSFQKLYGSSPSRYAKLHGESSQEAKGGYPDHAAAEKDEWD</sequence>
<dbReference type="SMART" id="SM00387">
    <property type="entry name" value="HATPase_c"/>
    <property type="match status" value="1"/>
</dbReference>
<dbReference type="InterPro" id="IPR009057">
    <property type="entry name" value="Homeodomain-like_sf"/>
</dbReference>
<feature type="region of interest" description="Disordered" evidence="8">
    <location>
        <begin position="1377"/>
        <end position="1406"/>
    </location>
</feature>
<keyword evidence="3 7" id="KW-0597">Phosphoprotein</keyword>
<name>A0ABQ1YJ16_9BACT</name>
<dbReference type="Gene3D" id="1.10.287.130">
    <property type="match status" value="1"/>
</dbReference>
<protein>
    <recommendedName>
        <fullName evidence="2">histidine kinase</fullName>
        <ecNumber evidence="2">2.7.13.3</ecNumber>
    </recommendedName>
</protein>
<dbReference type="PRINTS" id="PR00344">
    <property type="entry name" value="BCTRLSENSOR"/>
</dbReference>
<dbReference type="PROSITE" id="PS00041">
    <property type="entry name" value="HTH_ARAC_FAMILY_1"/>
    <property type="match status" value="1"/>
</dbReference>
<keyword evidence="15" id="KW-1185">Reference proteome</keyword>
<dbReference type="InterPro" id="IPR011006">
    <property type="entry name" value="CheY-like_superfamily"/>
</dbReference>
<dbReference type="InterPro" id="IPR015943">
    <property type="entry name" value="WD40/YVTN_repeat-like_dom_sf"/>
</dbReference>
<dbReference type="EC" id="2.7.13.3" evidence="2"/>
<keyword evidence="14" id="KW-0418">Kinase</keyword>
<dbReference type="InterPro" id="IPR018062">
    <property type="entry name" value="HTH_AraC-typ_CS"/>
</dbReference>
<dbReference type="Gene3D" id="1.10.10.60">
    <property type="entry name" value="Homeodomain-like"/>
    <property type="match status" value="1"/>
</dbReference>
<dbReference type="SMART" id="SM00342">
    <property type="entry name" value="HTH_ARAC"/>
    <property type="match status" value="1"/>
</dbReference>
<reference evidence="15" key="1">
    <citation type="journal article" date="2019" name="Int. J. Syst. Evol. Microbiol.">
        <title>The Global Catalogue of Microorganisms (GCM) 10K type strain sequencing project: providing services to taxonomists for standard genome sequencing and annotation.</title>
        <authorList>
            <consortium name="The Broad Institute Genomics Platform"/>
            <consortium name="The Broad Institute Genome Sequencing Center for Infectious Disease"/>
            <person name="Wu L."/>
            <person name="Ma J."/>
        </authorList>
    </citation>
    <scope>NUCLEOTIDE SEQUENCE [LARGE SCALE GENOMIC DNA]</scope>
    <source>
        <strain evidence="15">CGMCC 1.15288</strain>
    </source>
</reference>
<evidence type="ECO:0000256" key="1">
    <source>
        <dbReference type="ARBA" id="ARBA00000085"/>
    </source>
</evidence>
<dbReference type="InterPro" id="IPR013783">
    <property type="entry name" value="Ig-like_fold"/>
</dbReference>
<dbReference type="CDD" id="cd00082">
    <property type="entry name" value="HisKA"/>
    <property type="match status" value="1"/>
</dbReference>
<dbReference type="InterPro" id="IPR005467">
    <property type="entry name" value="His_kinase_dom"/>
</dbReference>
<dbReference type="InterPro" id="IPR003661">
    <property type="entry name" value="HisK_dim/P_dom"/>
</dbReference>
<keyword evidence="10" id="KW-0732">Signal</keyword>
<evidence type="ECO:0000313" key="14">
    <source>
        <dbReference type="EMBL" id="GGH26424.1"/>
    </source>
</evidence>
<evidence type="ECO:0000259" key="11">
    <source>
        <dbReference type="PROSITE" id="PS01124"/>
    </source>
</evidence>
<evidence type="ECO:0000256" key="7">
    <source>
        <dbReference type="PROSITE-ProRule" id="PRU00169"/>
    </source>
</evidence>
<proteinExistence type="predicted"/>
<dbReference type="PROSITE" id="PS50110">
    <property type="entry name" value="RESPONSE_REGULATORY"/>
    <property type="match status" value="1"/>
</dbReference>
<feature type="signal peptide" evidence="10">
    <location>
        <begin position="1"/>
        <end position="20"/>
    </location>
</feature>
<dbReference type="InterPro" id="IPR011110">
    <property type="entry name" value="Reg_prop"/>
</dbReference>
<dbReference type="PROSITE" id="PS01124">
    <property type="entry name" value="HTH_ARAC_FAMILY_2"/>
    <property type="match status" value="1"/>
</dbReference>
<dbReference type="PANTHER" id="PTHR43547:SF2">
    <property type="entry name" value="HYBRID SIGNAL TRANSDUCTION HISTIDINE KINASE C"/>
    <property type="match status" value="1"/>
</dbReference>
<dbReference type="GO" id="GO:0016301">
    <property type="term" value="F:kinase activity"/>
    <property type="evidence" value="ECO:0007669"/>
    <property type="project" value="UniProtKB-KW"/>
</dbReference>
<keyword evidence="9" id="KW-1133">Transmembrane helix</keyword>
<dbReference type="Pfam" id="PF02518">
    <property type="entry name" value="HATPase_c"/>
    <property type="match status" value="1"/>
</dbReference>
<evidence type="ECO:0000256" key="3">
    <source>
        <dbReference type="ARBA" id="ARBA00022553"/>
    </source>
</evidence>
<dbReference type="SUPFAM" id="SSF47384">
    <property type="entry name" value="Homodimeric domain of signal transducing histidine kinase"/>
    <property type="match status" value="1"/>
</dbReference>
<evidence type="ECO:0000259" key="13">
    <source>
        <dbReference type="PROSITE" id="PS50110"/>
    </source>
</evidence>
<comment type="catalytic activity">
    <reaction evidence="1">
        <text>ATP + protein L-histidine = ADP + protein N-phospho-L-histidine.</text>
        <dbReference type="EC" id="2.7.13.3"/>
    </reaction>
</comment>
<dbReference type="PROSITE" id="PS50109">
    <property type="entry name" value="HIS_KIN"/>
    <property type="match status" value="1"/>
</dbReference>
<dbReference type="SUPFAM" id="SSF55874">
    <property type="entry name" value="ATPase domain of HSP90 chaperone/DNA topoisomerase II/histidine kinase"/>
    <property type="match status" value="1"/>
</dbReference>
<evidence type="ECO:0000256" key="8">
    <source>
        <dbReference type="SAM" id="MobiDB-lite"/>
    </source>
</evidence>
<dbReference type="CDD" id="cd17574">
    <property type="entry name" value="REC_OmpR"/>
    <property type="match status" value="1"/>
</dbReference>
<keyword evidence="9" id="KW-0472">Membrane</keyword>
<dbReference type="InterPro" id="IPR036890">
    <property type="entry name" value="HATPase_C_sf"/>
</dbReference>
<feature type="modified residue" description="4-aspartylphosphate" evidence="7">
    <location>
        <position position="1184"/>
    </location>
</feature>
<keyword evidence="6" id="KW-0804">Transcription</keyword>
<keyword evidence="9" id="KW-0812">Transmembrane</keyword>
<keyword evidence="14" id="KW-0808">Transferase</keyword>
<dbReference type="PANTHER" id="PTHR43547">
    <property type="entry name" value="TWO-COMPONENT HISTIDINE KINASE"/>
    <property type="match status" value="1"/>
</dbReference>
<dbReference type="SUPFAM" id="SSF46689">
    <property type="entry name" value="Homeodomain-like"/>
    <property type="match status" value="1"/>
</dbReference>
<evidence type="ECO:0000256" key="9">
    <source>
        <dbReference type="SAM" id="Phobius"/>
    </source>
</evidence>
<keyword evidence="4" id="KW-0805">Transcription regulation</keyword>
<dbReference type="SMART" id="SM00448">
    <property type="entry name" value="REC"/>
    <property type="match status" value="1"/>
</dbReference>
<evidence type="ECO:0000256" key="6">
    <source>
        <dbReference type="ARBA" id="ARBA00023163"/>
    </source>
</evidence>
<dbReference type="Pfam" id="PF00072">
    <property type="entry name" value="Response_reg"/>
    <property type="match status" value="1"/>
</dbReference>
<feature type="chain" id="PRO_5045196963" description="histidine kinase" evidence="10">
    <location>
        <begin position="21"/>
        <end position="1406"/>
    </location>
</feature>